<sequence>MGIASNVRNENSFDALRLIAALFVFHSHQWVLSGREAEHIPWFDTSISTIGVTMFFAISGYLVTKSAMRNPNILSFYWNRIVRIMPGLTANVLFLFLIGASVTTLSFAEFWSSPVTREFVYKNILLAFNDPRYMLPEVFSGNPEHGLNGSLWTLPYEIAMYIGVGFALCATRERQTRVTIAIMALVTFFSILVLKSQVKSYSFPFELWNVFLLEQFGITGFVFTLGVLIALSDNLKHVLWMSLVASIILSFGDAHQAAPYALLPAVVILIGTSQYLKLPKALGDCSYGLYLYGFPVQQMLVHFIGTEHYALRYAIGLCMTFVLAFISWKVIEDPAIRFLKWRPTKSTATEERSSLNRTSS</sequence>
<dbReference type="InterPro" id="IPR050879">
    <property type="entry name" value="Acyltransferase_3"/>
</dbReference>
<reference evidence="3" key="1">
    <citation type="submission" date="2023-02" db="EMBL/GenBank/DDBJ databases">
        <title>Description of Herbaspirillum huttiense subsp. nephrolepsisexaltata and Herbaspirillum huttiense subsp. lycopersicon.</title>
        <authorList>
            <person name="Poudel M."/>
            <person name="Sharma A."/>
            <person name="Goss E."/>
            <person name="Tapia J.H."/>
            <person name="Harmon C.M."/>
            <person name="Jones J.B."/>
        </authorList>
    </citation>
    <scope>NUCLEOTIDE SEQUENCE</scope>
    <source>
        <strain evidence="3">NC40101</strain>
    </source>
</reference>
<gene>
    <name evidence="3" type="ORF">RJN63_27530</name>
</gene>
<evidence type="ECO:0000313" key="3">
    <source>
        <dbReference type="EMBL" id="MDT0340612.1"/>
    </source>
</evidence>
<protein>
    <submittedName>
        <fullName evidence="3">Acyltransferase</fullName>
        <ecNumber evidence="3">2.3.-.-</ecNumber>
    </submittedName>
</protein>
<feature type="transmembrane region" description="Helical" evidence="1">
    <location>
        <begin position="151"/>
        <end position="171"/>
    </location>
</feature>
<organism evidence="3">
    <name type="scientific">Herbaspirillum huttiense subsp. nephrolepidis</name>
    <dbReference type="NCBI Taxonomy" id="3075126"/>
    <lineage>
        <taxon>Bacteria</taxon>
        <taxon>Pseudomonadati</taxon>
        <taxon>Pseudomonadota</taxon>
        <taxon>Betaproteobacteria</taxon>
        <taxon>Burkholderiales</taxon>
        <taxon>Oxalobacteraceae</taxon>
        <taxon>Herbaspirillum</taxon>
    </lineage>
</organism>
<dbReference type="EMBL" id="JAVRAA010000025">
    <property type="protein sequence ID" value="MDT0340612.1"/>
    <property type="molecule type" value="Genomic_DNA"/>
</dbReference>
<dbReference type="GO" id="GO:0016020">
    <property type="term" value="C:membrane"/>
    <property type="evidence" value="ECO:0007669"/>
    <property type="project" value="TreeGrafter"/>
</dbReference>
<accession>A0AAE4GEN5</accession>
<evidence type="ECO:0000259" key="2">
    <source>
        <dbReference type="Pfam" id="PF01757"/>
    </source>
</evidence>
<feature type="domain" description="Acyltransferase 3" evidence="2">
    <location>
        <begin position="11"/>
        <end position="327"/>
    </location>
</feature>
<dbReference type="AlphaFoldDB" id="A0AAE4GEN5"/>
<dbReference type="GO" id="GO:0016747">
    <property type="term" value="F:acyltransferase activity, transferring groups other than amino-acyl groups"/>
    <property type="evidence" value="ECO:0007669"/>
    <property type="project" value="InterPro"/>
</dbReference>
<dbReference type="PANTHER" id="PTHR23028:SF53">
    <property type="entry name" value="ACYL_TRANSF_3 DOMAIN-CONTAINING PROTEIN"/>
    <property type="match status" value="1"/>
</dbReference>
<dbReference type="PANTHER" id="PTHR23028">
    <property type="entry name" value="ACETYLTRANSFERASE"/>
    <property type="match status" value="1"/>
</dbReference>
<feature type="transmembrane region" description="Helical" evidence="1">
    <location>
        <begin position="12"/>
        <end position="30"/>
    </location>
</feature>
<evidence type="ECO:0000256" key="1">
    <source>
        <dbReference type="SAM" id="Phobius"/>
    </source>
</evidence>
<keyword evidence="3" id="KW-0012">Acyltransferase</keyword>
<dbReference type="EC" id="2.3.-.-" evidence="3"/>
<proteinExistence type="predicted"/>
<feature type="transmembrane region" description="Helical" evidence="1">
    <location>
        <begin position="238"/>
        <end position="254"/>
    </location>
</feature>
<feature type="transmembrane region" description="Helical" evidence="1">
    <location>
        <begin position="84"/>
        <end position="108"/>
    </location>
</feature>
<name>A0AAE4GEN5_9BURK</name>
<dbReference type="Pfam" id="PF01757">
    <property type="entry name" value="Acyl_transf_3"/>
    <property type="match status" value="1"/>
</dbReference>
<keyword evidence="1" id="KW-0472">Membrane</keyword>
<keyword evidence="3" id="KW-0808">Transferase</keyword>
<dbReference type="GO" id="GO:0000271">
    <property type="term" value="P:polysaccharide biosynthetic process"/>
    <property type="evidence" value="ECO:0007669"/>
    <property type="project" value="TreeGrafter"/>
</dbReference>
<keyword evidence="1" id="KW-0812">Transmembrane</keyword>
<keyword evidence="1" id="KW-1133">Transmembrane helix</keyword>
<feature type="transmembrane region" description="Helical" evidence="1">
    <location>
        <begin position="210"/>
        <end position="231"/>
    </location>
</feature>
<dbReference type="InterPro" id="IPR002656">
    <property type="entry name" value="Acyl_transf_3_dom"/>
</dbReference>
<dbReference type="RefSeq" id="WP_310839035.1">
    <property type="nucleotide sequence ID" value="NZ_JAVLSM010000024.1"/>
</dbReference>
<feature type="transmembrane region" description="Helical" evidence="1">
    <location>
        <begin position="311"/>
        <end position="331"/>
    </location>
</feature>
<comment type="caution">
    <text evidence="3">The sequence shown here is derived from an EMBL/GenBank/DDBJ whole genome shotgun (WGS) entry which is preliminary data.</text>
</comment>
<feature type="transmembrane region" description="Helical" evidence="1">
    <location>
        <begin position="178"/>
        <end position="198"/>
    </location>
</feature>
<feature type="transmembrane region" description="Helical" evidence="1">
    <location>
        <begin position="42"/>
        <end position="63"/>
    </location>
</feature>